<keyword evidence="1" id="KW-0812">Transmembrane</keyword>
<feature type="transmembrane region" description="Helical" evidence="1">
    <location>
        <begin position="12"/>
        <end position="29"/>
    </location>
</feature>
<evidence type="ECO:0000256" key="1">
    <source>
        <dbReference type="SAM" id="Phobius"/>
    </source>
</evidence>
<dbReference type="EMBL" id="LXQA010517170">
    <property type="protein sequence ID" value="MCI56733.1"/>
    <property type="molecule type" value="Genomic_DNA"/>
</dbReference>
<name>A0A392T6K2_9FABA</name>
<evidence type="ECO:0000313" key="2">
    <source>
        <dbReference type="EMBL" id="MCI56733.1"/>
    </source>
</evidence>
<accession>A0A392T6K2</accession>
<keyword evidence="3" id="KW-1185">Reference proteome</keyword>
<sequence>MLLESARRAARAGAARSVALSGSVFFWLLRGAR</sequence>
<organism evidence="2 3">
    <name type="scientific">Trifolium medium</name>
    <dbReference type="NCBI Taxonomy" id="97028"/>
    <lineage>
        <taxon>Eukaryota</taxon>
        <taxon>Viridiplantae</taxon>
        <taxon>Streptophyta</taxon>
        <taxon>Embryophyta</taxon>
        <taxon>Tracheophyta</taxon>
        <taxon>Spermatophyta</taxon>
        <taxon>Magnoliopsida</taxon>
        <taxon>eudicotyledons</taxon>
        <taxon>Gunneridae</taxon>
        <taxon>Pentapetalae</taxon>
        <taxon>rosids</taxon>
        <taxon>fabids</taxon>
        <taxon>Fabales</taxon>
        <taxon>Fabaceae</taxon>
        <taxon>Papilionoideae</taxon>
        <taxon>50 kb inversion clade</taxon>
        <taxon>NPAAA clade</taxon>
        <taxon>Hologalegina</taxon>
        <taxon>IRL clade</taxon>
        <taxon>Trifolieae</taxon>
        <taxon>Trifolium</taxon>
    </lineage>
</organism>
<dbReference type="Proteomes" id="UP000265520">
    <property type="component" value="Unassembled WGS sequence"/>
</dbReference>
<keyword evidence="1" id="KW-1133">Transmembrane helix</keyword>
<comment type="caution">
    <text evidence="2">The sequence shown here is derived from an EMBL/GenBank/DDBJ whole genome shotgun (WGS) entry which is preliminary data.</text>
</comment>
<feature type="non-terminal residue" evidence="2">
    <location>
        <position position="33"/>
    </location>
</feature>
<evidence type="ECO:0000313" key="3">
    <source>
        <dbReference type="Proteomes" id="UP000265520"/>
    </source>
</evidence>
<keyword evidence="1" id="KW-0472">Membrane</keyword>
<proteinExistence type="predicted"/>
<protein>
    <submittedName>
        <fullName evidence="2">Uncharacterized protein</fullName>
    </submittedName>
</protein>
<dbReference type="AlphaFoldDB" id="A0A392T6K2"/>
<reference evidence="2 3" key="1">
    <citation type="journal article" date="2018" name="Front. Plant Sci.">
        <title>Red Clover (Trifolium pratense) and Zigzag Clover (T. medium) - A Picture of Genomic Similarities and Differences.</title>
        <authorList>
            <person name="Dluhosova J."/>
            <person name="Istvanek J."/>
            <person name="Nedelnik J."/>
            <person name="Repkova J."/>
        </authorList>
    </citation>
    <scope>NUCLEOTIDE SEQUENCE [LARGE SCALE GENOMIC DNA]</scope>
    <source>
        <strain evidence="3">cv. 10/8</strain>
        <tissue evidence="2">Leaf</tissue>
    </source>
</reference>